<sequence>MKRLSTLALLSALALPAGSLQAAQILSPGLTGCAAKRDAIEQQLQQAQSRQNSGEVRGLQKALKENTEHCTDEGLRAERQAKIDKAKAEVEERQADLKQAQAKGDPGKIAKRQSKLAESEAELKQAQAELDK</sequence>
<feature type="region of interest" description="Disordered" evidence="1">
    <location>
        <begin position="44"/>
        <end position="132"/>
    </location>
</feature>
<feature type="signal peptide" evidence="2">
    <location>
        <begin position="1"/>
        <end position="22"/>
    </location>
</feature>
<dbReference type="Proteomes" id="UP000599879">
    <property type="component" value="Unassembled WGS sequence"/>
</dbReference>
<reference evidence="3" key="1">
    <citation type="journal article" date="2020" name="Microorganisms">
        <title>Reliable Identification of Environmental Pseudomonas Isolates Using the rpoD Gene.</title>
        <authorList>
            <consortium name="The Broad Institute Genome Sequencing Platform"/>
            <person name="Girard L."/>
            <person name="Lood C."/>
            <person name="Rokni-Zadeh H."/>
            <person name="van Noort V."/>
            <person name="Lavigne R."/>
            <person name="De Mot R."/>
        </authorList>
    </citation>
    <scope>NUCLEOTIDE SEQUENCE</scope>
    <source>
        <strain evidence="3">SWRI10</strain>
    </source>
</reference>
<evidence type="ECO:0000256" key="1">
    <source>
        <dbReference type="SAM" id="MobiDB-lite"/>
    </source>
</evidence>
<evidence type="ECO:0000313" key="3">
    <source>
        <dbReference type="EMBL" id="MBC3443904.1"/>
    </source>
</evidence>
<name>A0A923JY07_9PSED</name>
<dbReference type="AlphaFoldDB" id="A0A923JY07"/>
<dbReference type="Pfam" id="PF06476">
    <property type="entry name" value="DUF1090"/>
    <property type="match status" value="1"/>
</dbReference>
<organism evidence="3">
    <name type="scientific">Pseudomonas urmiensis</name>
    <dbReference type="NCBI Taxonomy" id="2745493"/>
    <lineage>
        <taxon>Bacteria</taxon>
        <taxon>Pseudomonadati</taxon>
        <taxon>Pseudomonadota</taxon>
        <taxon>Gammaproteobacteria</taxon>
        <taxon>Pseudomonadales</taxon>
        <taxon>Pseudomonadaceae</taxon>
        <taxon>Pseudomonas</taxon>
    </lineage>
</organism>
<reference evidence="3" key="2">
    <citation type="submission" date="2020-07" db="EMBL/GenBank/DDBJ databases">
        <authorList>
            <person name="Lood C."/>
            <person name="Girard L."/>
        </authorList>
    </citation>
    <scope>NUCLEOTIDE SEQUENCE</scope>
    <source>
        <strain evidence="3">SWRI10</strain>
    </source>
</reference>
<dbReference type="RefSeq" id="WP_186557558.1">
    <property type="nucleotide sequence ID" value="NZ_JABWRE020000001.1"/>
</dbReference>
<dbReference type="PROSITE" id="PS51257">
    <property type="entry name" value="PROKAR_LIPOPROTEIN"/>
    <property type="match status" value="1"/>
</dbReference>
<evidence type="ECO:0000256" key="2">
    <source>
        <dbReference type="SAM" id="SignalP"/>
    </source>
</evidence>
<feature type="compositionally biased region" description="Basic and acidic residues" evidence="1">
    <location>
        <begin position="115"/>
        <end position="132"/>
    </location>
</feature>
<dbReference type="InterPro" id="IPR009468">
    <property type="entry name" value="DUF1090"/>
</dbReference>
<feature type="compositionally biased region" description="Basic and acidic residues" evidence="1">
    <location>
        <begin position="62"/>
        <end position="96"/>
    </location>
</feature>
<reference evidence="4" key="3">
    <citation type="submission" date="2021-06" db="EMBL/GenBank/DDBJ databases">
        <title>Updating the genus Pseudomonas: Description of 43 new species and partition of the Pseudomonas putida group.</title>
        <authorList>
            <person name="Girard L."/>
            <person name="Lood C."/>
            <person name="Vandamme P."/>
            <person name="Rokni-Zadeh H."/>
            <person name="Van Noort V."/>
            <person name="Hofte M."/>
            <person name="Lavigne R."/>
            <person name="De Mot R."/>
        </authorList>
    </citation>
    <scope>NUCLEOTIDE SEQUENCE</scope>
    <source>
        <strain evidence="4">SWRI10</strain>
    </source>
</reference>
<proteinExistence type="predicted"/>
<keyword evidence="2" id="KW-0732">Signal</keyword>
<protein>
    <submittedName>
        <fullName evidence="3">DUF1090 domain-containing protein</fullName>
    </submittedName>
</protein>
<feature type="chain" id="PRO_5036600762" evidence="2">
    <location>
        <begin position="23"/>
        <end position="132"/>
    </location>
</feature>
<dbReference type="EMBL" id="JABWRE020000001">
    <property type="protein sequence ID" value="MBV4539226.1"/>
    <property type="molecule type" value="Genomic_DNA"/>
</dbReference>
<evidence type="ECO:0000313" key="4">
    <source>
        <dbReference type="EMBL" id="MBV4539226.1"/>
    </source>
</evidence>
<gene>
    <name evidence="4" type="ORF">HU737_025020</name>
    <name evidence="3" type="ORF">HU737_24710</name>
</gene>
<dbReference type="EMBL" id="JABWRE010000032">
    <property type="protein sequence ID" value="MBC3443904.1"/>
    <property type="molecule type" value="Genomic_DNA"/>
</dbReference>
<comment type="caution">
    <text evidence="3">The sequence shown here is derived from an EMBL/GenBank/DDBJ whole genome shotgun (WGS) entry which is preliminary data.</text>
</comment>
<accession>A0A923JY07</accession>